<evidence type="ECO:0000256" key="1">
    <source>
        <dbReference type="SAM" id="Phobius"/>
    </source>
</evidence>
<organism evidence="2 3">
    <name type="scientific">Oceanobacillus kapialis</name>
    <dbReference type="NCBI Taxonomy" id="481353"/>
    <lineage>
        <taxon>Bacteria</taxon>
        <taxon>Bacillati</taxon>
        <taxon>Bacillota</taxon>
        <taxon>Bacilli</taxon>
        <taxon>Bacillales</taxon>
        <taxon>Bacillaceae</taxon>
        <taxon>Oceanobacillus</taxon>
    </lineage>
</organism>
<sequence>MDTFLDFMIGPFRSVSSFYFENQLIFNSLLIGAVLVRIATKRKGKTAGQE</sequence>
<dbReference type="Proteomes" id="UP001597451">
    <property type="component" value="Unassembled WGS sequence"/>
</dbReference>
<keyword evidence="1" id="KW-1133">Transmembrane helix</keyword>
<dbReference type="EMBL" id="JBHUMX010000006">
    <property type="protein sequence ID" value="MFD2627780.1"/>
    <property type="molecule type" value="Genomic_DNA"/>
</dbReference>
<accession>A0ABW5PXA6</accession>
<gene>
    <name evidence="2" type="ORF">ACFSUN_03100</name>
</gene>
<evidence type="ECO:0008006" key="4">
    <source>
        <dbReference type="Google" id="ProtNLM"/>
    </source>
</evidence>
<keyword evidence="1" id="KW-0812">Transmembrane</keyword>
<comment type="caution">
    <text evidence="2">The sequence shown here is derived from an EMBL/GenBank/DDBJ whole genome shotgun (WGS) entry which is preliminary data.</text>
</comment>
<feature type="transmembrane region" description="Helical" evidence="1">
    <location>
        <begin position="20"/>
        <end position="40"/>
    </location>
</feature>
<protein>
    <recommendedName>
        <fullName evidence="4">Prolipoprotein signal peptidase</fullName>
    </recommendedName>
</protein>
<proteinExistence type="predicted"/>
<keyword evidence="1" id="KW-0472">Membrane</keyword>
<evidence type="ECO:0000313" key="2">
    <source>
        <dbReference type="EMBL" id="MFD2627780.1"/>
    </source>
</evidence>
<keyword evidence="3" id="KW-1185">Reference proteome</keyword>
<reference evidence="3" key="1">
    <citation type="journal article" date="2019" name="Int. J. Syst. Evol. Microbiol.">
        <title>The Global Catalogue of Microorganisms (GCM) 10K type strain sequencing project: providing services to taxonomists for standard genome sequencing and annotation.</title>
        <authorList>
            <consortium name="The Broad Institute Genomics Platform"/>
            <consortium name="The Broad Institute Genome Sequencing Center for Infectious Disease"/>
            <person name="Wu L."/>
            <person name="Ma J."/>
        </authorList>
    </citation>
    <scope>NUCLEOTIDE SEQUENCE [LARGE SCALE GENOMIC DNA]</scope>
    <source>
        <strain evidence="3">TISTR 1858</strain>
    </source>
</reference>
<dbReference type="RefSeq" id="WP_379560437.1">
    <property type="nucleotide sequence ID" value="NZ_JBHUMX010000006.1"/>
</dbReference>
<evidence type="ECO:0000313" key="3">
    <source>
        <dbReference type="Proteomes" id="UP001597451"/>
    </source>
</evidence>
<name>A0ABW5PXA6_9BACI</name>